<protein>
    <recommendedName>
        <fullName evidence="8">BZIP domain-containing protein</fullName>
    </recommendedName>
</protein>
<dbReference type="SUPFAM" id="SSF57959">
    <property type="entry name" value="Leucine zipper domain"/>
    <property type="match status" value="1"/>
</dbReference>
<dbReference type="Gene3D" id="1.20.5.170">
    <property type="match status" value="1"/>
</dbReference>
<feature type="coiled-coil region" evidence="6">
    <location>
        <begin position="343"/>
        <end position="426"/>
    </location>
</feature>
<dbReference type="Pfam" id="PF00170">
    <property type="entry name" value="bZIP_1"/>
    <property type="match status" value="1"/>
</dbReference>
<dbReference type="PROSITE" id="PS50217">
    <property type="entry name" value="BZIP"/>
    <property type="match status" value="1"/>
</dbReference>
<keyword evidence="2" id="KW-0805">Transcription regulation</keyword>
<dbReference type="InterPro" id="IPR046347">
    <property type="entry name" value="bZIP_sf"/>
</dbReference>
<feature type="region of interest" description="Disordered" evidence="7">
    <location>
        <begin position="448"/>
        <end position="474"/>
    </location>
</feature>
<dbReference type="GO" id="GO:0003677">
    <property type="term" value="F:DNA binding"/>
    <property type="evidence" value="ECO:0007669"/>
    <property type="project" value="UniProtKB-KW"/>
</dbReference>
<feature type="region of interest" description="Disordered" evidence="7">
    <location>
        <begin position="1"/>
        <end position="23"/>
    </location>
</feature>
<evidence type="ECO:0000256" key="3">
    <source>
        <dbReference type="ARBA" id="ARBA00023125"/>
    </source>
</evidence>
<name>A0ABD2Z8X0_9GENT</name>
<dbReference type="GO" id="GO:0005634">
    <property type="term" value="C:nucleus"/>
    <property type="evidence" value="ECO:0007669"/>
    <property type="project" value="UniProtKB-SubCell"/>
</dbReference>
<dbReference type="PANTHER" id="PTHR13690">
    <property type="entry name" value="TRANSCRIPTION FACTOR POSF21-RELATED"/>
    <property type="match status" value="1"/>
</dbReference>
<dbReference type="InterPro" id="IPR044759">
    <property type="entry name" value="bZIP_RF2"/>
</dbReference>
<evidence type="ECO:0000256" key="2">
    <source>
        <dbReference type="ARBA" id="ARBA00023015"/>
    </source>
</evidence>
<gene>
    <name evidence="9" type="ORF">ACH5RR_027457</name>
</gene>
<feature type="domain" description="BZIP" evidence="8">
    <location>
        <begin position="325"/>
        <end position="388"/>
    </location>
</feature>
<evidence type="ECO:0000256" key="6">
    <source>
        <dbReference type="SAM" id="Coils"/>
    </source>
</evidence>
<keyword evidence="3" id="KW-0238">DNA-binding</keyword>
<accession>A0ABD2Z8X0</accession>
<keyword evidence="5" id="KW-0539">Nucleus</keyword>
<keyword evidence="4" id="KW-0804">Transcription</keyword>
<dbReference type="SMART" id="SM00338">
    <property type="entry name" value="BRLZ"/>
    <property type="match status" value="1"/>
</dbReference>
<keyword evidence="6" id="KW-0175">Coiled coil</keyword>
<comment type="subcellular location">
    <subcellularLocation>
        <location evidence="1">Nucleus</location>
    </subcellularLocation>
</comment>
<evidence type="ECO:0000256" key="1">
    <source>
        <dbReference type="ARBA" id="ARBA00004123"/>
    </source>
</evidence>
<dbReference type="CDD" id="cd14703">
    <property type="entry name" value="bZIP_plant_RF2"/>
    <property type="match status" value="1"/>
</dbReference>
<dbReference type="EMBL" id="JBJUIK010000011">
    <property type="protein sequence ID" value="KAL3514740.1"/>
    <property type="molecule type" value="Genomic_DNA"/>
</dbReference>
<evidence type="ECO:0000256" key="4">
    <source>
        <dbReference type="ARBA" id="ARBA00023163"/>
    </source>
</evidence>
<comment type="caution">
    <text evidence="9">The sequence shown here is derived from an EMBL/GenBank/DDBJ whole genome shotgun (WGS) entry which is preliminary data.</text>
</comment>
<dbReference type="PANTHER" id="PTHR13690:SF112">
    <property type="entry name" value="TRANSCRIPTION FACTOR RF2A-LIKE"/>
    <property type="match status" value="1"/>
</dbReference>
<dbReference type="AlphaFoldDB" id="A0ABD2Z8X0"/>
<dbReference type="Proteomes" id="UP001630127">
    <property type="component" value="Unassembled WGS sequence"/>
</dbReference>
<sequence length="474" mass="51318">MAQLNSKQHMNQNYGVGGSHSRSLSQHAFLGNHSLPPLSPLPHSESSLALSSSIKDVSMDEVDVSSRGPPMVGGSSVTFENSFRGNFGGLPPRKGHRQSNSDVPLGFNVMIQTSPQLVPISGQGLPGKAAFGSDDFGMDMPIQLQKQEMDLIINSKSNVNSIGQRRSGEVVNDLFQSYVKLDKPDILNASRTEEKDKGNLVSGIKKSGSESSAEAESLSKGNSTRIDGTGSIEGIKRIATGDIAPTARHFRSLSVDSAFGSLHFNDEMPKLPSAVGNGVGQLSPCNSVNEKLTKFSLDFGNGEFSEAEVKKIMADERLAEIVLSDPKRAKRVLANRQSAARSKERKLRYISELEHKVKTLQTEATTLSAQITVLQKDLAELTNLNNELKFRVQAMEQQARLRDALHETLTAEVQRLKLAAAELGEDDGSSSCMIRQLPLKPQMLQMQHHQSSQLQQLSVATTKTTTASATPTSA</sequence>
<evidence type="ECO:0000313" key="9">
    <source>
        <dbReference type="EMBL" id="KAL3514740.1"/>
    </source>
</evidence>
<keyword evidence="10" id="KW-1185">Reference proteome</keyword>
<organism evidence="9 10">
    <name type="scientific">Cinchona calisaya</name>
    <dbReference type="NCBI Taxonomy" id="153742"/>
    <lineage>
        <taxon>Eukaryota</taxon>
        <taxon>Viridiplantae</taxon>
        <taxon>Streptophyta</taxon>
        <taxon>Embryophyta</taxon>
        <taxon>Tracheophyta</taxon>
        <taxon>Spermatophyta</taxon>
        <taxon>Magnoliopsida</taxon>
        <taxon>eudicotyledons</taxon>
        <taxon>Gunneridae</taxon>
        <taxon>Pentapetalae</taxon>
        <taxon>asterids</taxon>
        <taxon>lamiids</taxon>
        <taxon>Gentianales</taxon>
        <taxon>Rubiaceae</taxon>
        <taxon>Cinchonoideae</taxon>
        <taxon>Cinchoneae</taxon>
        <taxon>Cinchona</taxon>
    </lineage>
</organism>
<feature type="region of interest" description="Disordered" evidence="7">
    <location>
        <begin position="189"/>
        <end position="226"/>
    </location>
</feature>
<evidence type="ECO:0000256" key="7">
    <source>
        <dbReference type="SAM" id="MobiDB-lite"/>
    </source>
</evidence>
<proteinExistence type="predicted"/>
<feature type="compositionally biased region" description="Basic and acidic residues" evidence="7">
    <location>
        <begin position="189"/>
        <end position="198"/>
    </location>
</feature>
<evidence type="ECO:0000256" key="5">
    <source>
        <dbReference type="ARBA" id="ARBA00023242"/>
    </source>
</evidence>
<dbReference type="FunFam" id="1.20.5.170:FF:000009">
    <property type="entry name" value="probable transcription factor PosF21"/>
    <property type="match status" value="1"/>
</dbReference>
<feature type="compositionally biased region" description="Low complexity" evidence="7">
    <location>
        <begin position="202"/>
        <end position="221"/>
    </location>
</feature>
<evidence type="ECO:0000313" key="10">
    <source>
        <dbReference type="Proteomes" id="UP001630127"/>
    </source>
</evidence>
<dbReference type="InterPro" id="IPR004827">
    <property type="entry name" value="bZIP"/>
</dbReference>
<evidence type="ECO:0000259" key="8">
    <source>
        <dbReference type="PROSITE" id="PS50217"/>
    </source>
</evidence>
<reference evidence="9 10" key="1">
    <citation type="submission" date="2024-11" db="EMBL/GenBank/DDBJ databases">
        <title>A near-complete genome assembly of Cinchona calisaya.</title>
        <authorList>
            <person name="Lian D.C."/>
            <person name="Zhao X.W."/>
            <person name="Wei L."/>
        </authorList>
    </citation>
    <scope>NUCLEOTIDE SEQUENCE [LARGE SCALE GENOMIC DNA]</scope>
    <source>
        <tissue evidence="9">Nenye</tissue>
    </source>
</reference>